<dbReference type="InterPro" id="IPR036396">
    <property type="entry name" value="Cyt_P450_sf"/>
</dbReference>
<dbReference type="CDD" id="cd20612">
    <property type="entry name" value="CYP_LDS-like_C"/>
    <property type="match status" value="1"/>
</dbReference>
<dbReference type="GO" id="GO:0004497">
    <property type="term" value="F:monooxygenase activity"/>
    <property type="evidence" value="ECO:0007669"/>
    <property type="project" value="InterPro"/>
</dbReference>
<protein>
    <recommendedName>
        <fullName evidence="3">Cytochrome P450</fullName>
    </recommendedName>
</protein>
<reference evidence="2" key="1">
    <citation type="journal article" date="2011" name="Science">
        <title>The plant cell wall-decomposing machinery underlies the functional diversity of forest fungi.</title>
        <authorList>
            <person name="Eastwood D.C."/>
            <person name="Floudas D."/>
            <person name="Binder M."/>
            <person name="Majcherczyk A."/>
            <person name="Schneider P."/>
            <person name="Aerts A."/>
            <person name="Asiegbu F.O."/>
            <person name="Baker S.E."/>
            <person name="Barry K."/>
            <person name="Bendiksby M."/>
            <person name="Blumentritt M."/>
            <person name="Coutinho P.M."/>
            <person name="Cullen D."/>
            <person name="de Vries R.P."/>
            <person name="Gathman A."/>
            <person name="Goodell B."/>
            <person name="Henrissat B."/>
            <person name="Ihrmark K."/>
            <person name="Kauserud H."/>
            <person name="Kohler A."/>
            <person name="LaButti K."/>
            <person name="Lapidus A."/>
            <person name="Lavin J.L."/>
            <person name="Lee Y.-H."/>
            <person name="Lindquist E."/>
            <person name="Lilly W."/>
            <person name="Lucas S."/>
            <person name="Morin E."/>
            <person name="Murat C."/>
            <person name="Oguiza J.A."/>
            <person name="Park J."/>
            <person name="Pisabarro A.G."/>
            <person name="Riley R."/>
            <person name="Rosling A."/>
            <person name="Salamov A."/>
            <person name="Schmidt O."/>
            <person name="Schmutz J."/>
            <person name="Skrede I."/>
            <person name="Stenlid J."/>
            <person name="Wiebenga A."/>
            <person name="Xie X."/>
            <person name="Kuees U."/>
            <person name="Hibbett D.S."/>
            <person name="Hoffmeister D."/>
            <person name="Hoegberg N."/>
            <person name="Martin F."/>
            <person name="Grigoriev I.V."/>
            <person name="Watkinson S.C."/>
        </authorList>
    </citation>
    <scope>NUCLEOTIDE SEQUENCE [LARGE SCALE GENOMIC DNA]</scope>
    <source>
        <strain evidence="2">strain S7.3</strain>
    </source>
</reference>
<organism evidence="2">
    <name type="scientific">Serpula lacrymans var. lacrymans (strain S7.3)</name>
    <name type="common">Dry rot fungus</name>
    <dbReference type="NCBI Taxonomy" id="936435"/>
    <lineage>
        <taxon>Eukaryota</taxon>
        <taxon>Fungi</taxon>
        <taxon>Dikarya</taxon>
        <taxon>Basidiomycota</taxon>
        <taxon>Agaricomycotina</taxon>
        <taxon>Agaricomycetes</taxon>
        <taxon>Agaricomycetidae</taxon>
        <taxon>Boletales</taxon>
        <taxon>Coniophorineae</taxon>
        <taxon>Serpulaceae</taxon>
        <taxon>Serpula</taxon>
    </lineage>
</organism>
<dbReference type="STRING" id="936435.F8PVI1"/>
<evidence type="ECO:0000313" key="2">
    <source>
        <dbReference type="Proteomes" id="UP000008063"/>
    </source>
</evidence>
<name>F8PVI1_SERL3</name>
<dbReference type="InParanoid" id="F8PVI1"/>
<dbReference type="HOGENOM" id="CLU_040505_0_0_1"/>
<proteinExistence type="predicted"/>
<keyword evidence="2" id="KW-1185">Reference proteome</keyword>
<evidence type="ECO:0000313" key="1">
    <source>
        <dbReference type="EMBL" id="EGN99534.1"/>
    </source>
</evidence>
<dbReference type="GO" id="GO:0016705">
    <property type="term" value="F:oxidoreductase activity, acting on paired donors, with incorporation or reduction of molecular oxygen"/>
    <property type="evidence" value="ECO:0007669"/>
    <property type="project" value="InterPro"/>
</dbReference>
<sequence>MTSWGFQDCQRDPNNGGWGGALPKLLMRHFPAYYPNDNVYGIFPFFTPEKMKSSLTRQGIASQYKFDRPIPAVIPKYIDTFEAINYVFKDPTRFKSGYDMSGLGQGYGFMLAIDDRTQHDKDRALALHSLFPDKDAVTKYVKWWNETTAAEVNKQSWKYDSDYIPGNYVDIVNVIKTVGVHWAADTLCGISLKTKENPKGQYTVQEVFDLLATLFTYSFVALDDQEHLWSLRLRTIDAGTTIQEIVLKSLLDVAPGTAPGKANGILLMSVLQLFVVGVLGRIKNLVWAPTDKPYYDFLSRLGQSGRPLNELVAMVVGLAVGSSVNLAHGNSILQHLSTSYVAAAINVVDFYLDEERAKERAQIIALVQKTDATSDNLLQGYVREAMRFNPQFTGLYRIAAADAEVPIDDKHTLNIKSGDRIFASFRNAYINPVNFPNPDKVDPTRPAASYNMNGSGFHQCAGVSQAERAVAEVLRVVFKLKNIRRATGDAGVLNQSTRTPNFTHTPLNVYPKPDGTLSDWPVSMHLVYDS</sequence>
<dbReference type="Gene3D" id="1.10.630.10">
    <property type="entry name" value="Cytochrome P450"/>
    <property type="match status" value="1"/>
</dbReference>
<gene>
    <name evidence="1" type="ORF">SERLA73DRAFT_106133</name>
</gene>
<dbReference type="AlphaFoldDB" id="F8PVI1"/>
<dbReference type="OMA" id="WASERLC"/>
<evidence type="ECO:0008006" key="3">
    <source>
        <dbReference type="Google" id="ProtNLM"/>
    </source>
</evidence>
<dbReference type="EMBL" id="GL945479">
    <property type="protein sequence ID" value="EGN99534.1"/>
    <property type="molecule type" value="Genomic_DNA"/>
</dbReference>
<dbReference type="OrthoDB" id="823504at2759"/>
<dbReference type="SUPFAM" id="SSF48264">
    <property type="entry name" value="Cytochrome P450"/>
    <property type="match status" value="1"/>
</dbReference>
<dbReference type="Proteomes" id="UP000008063">
    <property type="component" value="Unassembled WGS sequence"/>
</dbReference>
<accession>F8PVI1</accession>
<dbReference type="GO" id="GO:0005506">
    <property type="term" value="F:iron ion binding"/>
    <property type="evidence" value="ECO:0007669"/>
    <property type="project" value="InterPro"/>
</dbReference>
<dbReference type="GO" id="GO:0020037">
    <property type="term" value="F:heme binding"/>
    <property type="evidence" value="ECO:0007669"/>
    <property type="project" value="InterPro"/>
</dbReference>